<name>A0A1A9BI43_9ACTN</name>
<feature type="transmembrane region" description="Helical" evidence="1">
    <location>
        <begin position="140"/>
        <end position="158"/>
    </location>
</feature>
<proteinExistence type="predicted"/>
<dbReference type="OrthoDB" id="3390424at2"/>
<evidence type="ECO:0000313" key="2">
    <source>
        <dbReference type="EMBL" id="SBT68547.1"/>
    </source>
</evidence>
<feature type="transmembrane region" description="Helical" evidence="1">
    <location>
        <begin position="7"/>
        <end position="28"/>
    </location>
</feature>
<accession>A0A1A9BI43</accession>
<organism evidence="2 3">
    <name type="scientific">Micromonospora sediminicola</name>
    <dbReference type="NCBI Taxonomy" id="946078"/>
    <lineage>
        <taxon>Bacteria</taxon>
        <taxon>Bacillati</taxon>
        <taxon>Actinomycetota</taxon>
        <taxon>Actinomycetes</taxon>
        <taxon>Micromonosporales</taxon>
        <taxon>Micromonosporaceae</taxon>
        <taxon>Micromonospora</taxon>
    </lineage>
</organism>
<protein>
    <submittedName>
        <fullName evidence="2">Uncharacterized protein</fullName>
    </submittedName>
</protein>
<feature type="transmembrane region" description="Helical" evidence="1">
    <location>
        <begin position="70"/>
        <end position="94"/>
    </location>
</feature>
<sequence>MHERPRVPGVLAAWFLATVPAPLVWFQWTHRWEEDQPLSSALWWPVLASPALAALLAAGRPRRRGVPGLALTVGVSTLVTAALLAGSLAFFRWVVPLTGEARWGRALLGGLALAVVGALLGYATGGRLPRTDRPASRRGYLIGGFAVLLGAVLAQTTVRLGAEGSTAGQPPTEYGGVGPYATSAGRFTVPAAGAYAIFAVGFASTDPDCRVDGVGGAAEPVSVPPGDYGGDAASYAWVATVRVPAAGMWTLDCRSPDPEASYVVGDVPEIRGAVGSLIHWPVGLIWLAGALPGLLIVGETVRRRAGARAPATAGADGRER</sequence>
<feature type="transmembrane region" description="Helical" evidence="1">
    <location>
        <begin position="278"/>
        <end position="298"/>
    </location>
</feature>
<evidence type="ECO:0000313" key="3">
    <source>
        <dbReference type="Proteomes" id="UP000199558"/>
    </source>
</evidence>
<keyword evidence="3" id="KW-1185">Reference proteome</keyword>
<gene>
    <name evidence="2" type="ORF">GA0070622_5655</name>
</gene>
<keyword evidence="1" id="KW-1133">Transmembrane helix</keyword>
<feature type="transmembrane region" description="Helical" evidence="1">
    <location>
        <begin position="40"/>
        <end position="58"/>
    </location>
</feature>
<reference evidence="3" key="1">
    <citation type="submission" date="2016-06" db="EMBL/GenBank/DDBJ databases">
        <authorList>
            <person name="Varghese N."/>
            <person name="Submissions Spin"/>
        </authorList>
    </citation>
    <scope>NUCLEOTIDE SEQUENCE [LARGE SCALE GENOMIC DNA]</scope>
    <source>
        <strain evidence="3">DSM 45794</strain>
    </source>
</reference>
<keyword evidence="1" id="KW-0812">Transmembrane</keyword>
<dbReference type="AlphaFoldDB" id="A0A1A9BI43"/>
<evidence type="ECO:0000256" key="1">
    <source>
        <dbReference type="SAM" id="Phobius"/>
    </source>
</evidence>
<feature type="transmembrane region" description="Helical" evidence="1">
    <location>
        <begin position="106"/>
        <end position="128"/>
    </location>
</feature>
<dbReference type="Proteomes" id="UP000199558">
    <property type="component" value="Unassembled WGS sequence"/>
</dbReference>
<keyword evidence="1" id="KW-0472">Membrane</keyword>
<dbReference type="EMBL" id="FLRH01000004">
    <property type="protein sequence ID" value="SBT68547.1"/>
    <property type="molecule type" value="Genomic_DNA"/>
</dbReference>